<evidence type="ECO:0000313" key="1">
    <source>
        <dbReference type="EMBL" id="KKO03892.1"/>
    </source>
</evidence>
<gene>
    <name evidence="1" type="ORF">LCGC14_0093190</name>
</gene>
<accession>A0A0F9XWX2</accession>
<dbReference type="EMBL" id="LAZR01000025">
    <property type="protein sequence ID" value="KKO03892.1"/>
    <property type="molecule type" value="Genomic_DNA"/>
</dbReference>
<organism evidence="1">
    <name type="scientific">marine sediment metagenome</name>
    <dbReference type="NCBI Taxonomy" id="412755"/>
    <lineage>
        <taxon>unclassified sequences</taxon>
        <taxon>metagenomes</taxon>
        <taxon>ecological metagenomes</taxon>
    </lineage>
</organism>
<comment type="caution">
    <text evidence="1">The sequence shown here is derived from an EMBL/GenBank/DDBJ whole genome shotgun (WGS) entry which is preliminary data.</text>
</comment>
<proteinExistence type="predicted"/>
<sequence length="371" mass="39969">MDAVLQPPLATGQRVVIESVGSARPGLAGLLARQLGLPASRVANALYRAPSVLLEDLPPAQAQGLANILQQAGLHVRVEASHLPSPQTDTLLDIALYVRDISQLSACCQRLSQFLGCRPEAALNMLMTAPGVVLGDVSEATAAALSALLTDLDVELLCSTRALARYQLLINRAPGPSLDSLLHDLRLQGIRYDADSCEVLETLDTKQALYLWRRHQAAGGIRLLDLTFMRYDLSLTNVSADSDTRQLPMLAGLPPELIDCVLDNLPVVVEEGVATQALASRLDAWRAAGMPVEVTPVTLRQSRLLLPKAGNAAGAIGLLQQAGLVDSDQTQLALPWRSPLIYGELMPRWLQDALEQLGIQHSWEEIDHGGH</sequence>
<name>A0A0F9XWX2_9ZZZZ</name>
<protein>
    <submittedName>
        <fullName evidence="1">Uncharacterized protein</fullName>
    </submittedName>
</protein>
<reference evidence="1" key="1">
    <citation type="journal article" date="2015" name="Nature">
        <title>Complex archaea that bridge the gap between prokaryotes and eukaryotes.</title>
        <authorList>
            <person name="Spang A."/>
            <person name="Saw J.H."/>
            <person name="Jorgensen S.L."/>
            <person name="Zaremba-Niedzwiedzka K."/>
            <person name="Martijn J."/>
            <person name="Lind A.E."/>
            <person name="van Eijk R."/>
            <person name="Schleper C."/>
            <person name="Guy L."/>
            <person name="Ettema T.J."/>
        </authorList>
    </citation>
    <scope>NUCLEOTIDE SEQUENCE</scope>
</reference>
<dbReference type="AlphaFoldDB" id="A0A0F9XWX2"/>